<evidence type="ECO:0000313" key="3">
    <source>
        <dbReference type="Proteomes" id="UP000075398"/>
    </source>
</evidence>
<dbReference type="Proteomes" id="UP000075398">
    <property type="component" value="Unassembled WGS sequence"/>
</dbReference>
<feature type="transmembrane region" description="Helical" evidence="1">
    <location>
        <begin position="21"/>
        <end position="43"/>
    </location>
</feature>
<reference evidence="2 3" key="1">
    <citation type="journal article" date="2016" name="ISME J.">
        <title>Chasing the elusive Euryarchaeota class WSA2: genomes reveal a uniquely fastidious methyl-reducing methanogen.</title>
        <authorList>
            <person name="Nobu M.K."/>
            <person name="Narihiro T."/>
            <person name="Kuroda K."/>
            <person name="Mei R."/>
            <person name="Liu W.T."/>
        </authorList>
    </citation>
    <scope>NUCLEOTIDE SEQUENCE [LARGE SCALE GENOMIC DNA]</scope>
    <source>
        <strain evidence="2">U1lsi0528_Bin055</strain>
    </source>
</reference>
<dbReference type="EMBL" id="LNGC01000150">
    <property type="protein sequence ID" value="KYC47473.1"/>
    <property type="molecule type" value="Genomic_DNA"/>
</dbReference>
<protein>
    <submittedName>
        <fullName evidence="2">Uncharacterized protein</fullName>
    </submittedName>
</protein>
<keyword evidence="1" id="KW-0472">Membrane</keyword>
<evidence type="ECO:0000313" key="2">
    <source>
        <dbReference type="EMBL" id="KYC47473.1"/>
    </source>
</evidence>
<dbReference type="AlphaFoldDB" id="A0A150IR66"/>
<comment type="caution">
    <text evidence="2">The sequence shown here is derived from an EMBL/GenBank/DDBJ whole genome shotgun (WGS) entry which is preliminary data.</text>
</comment>
<keyword evidence="1" id="KW-0812">Transmembrane</keyword>
<name>A0A150IR66_9EURY</name>
<keyword evidence="1" id="KW-1133">Transmembrane helix</keyword>
<accession>A0A150IR66</accession>
<proteinExistence type="predicted"/>
<organism evidence="2 3">
    <name type="scientific">Candidatus Methanofastidiosum methylothiophilum</name>
    <dbReference type="NCBI Taxonomy" id="1705564"/>
    <lineage>
        <taxon>Archaea</taxon>
        <taxon>Methanobacteriati</taxon>
        <taxon>Methanobacteriota</taxon>
        <taxon>Stenosarchaea group</taxon>
        <taxon>Candidatus Methanofastidiosia</taxon>
        <taxon>Candidatus Methanofastidiosales</taxon>
        <taxon>Candidatus Methanofastidiosaceae</taxon>
        <taxon>Candidatus Methanofastidiosum</taxon>
    </lineage>
</organism>
<sequence length="55" mass="6037">MIFIKPGPKVEVNAEVRGTMYKAIIVILIIACLGIGLFPNIIYDPIYNFVVSLGV</sequence>
<gene>
    <name evidence="2" type="ORF">AMQ22_01963</name>
</gene>
<evidence type="ECO:0000256" key="1">
    <source>
        <dbReference type="SAM" id="Phobius"/>
    </source>
</evidence>